<organism evidence="8 9">
    <name type="scientific">Thiolapillus brandeum</name>
    <dbReference type="NCBI Taxonomy" id="1076588"/>
    <lineage>
        <taxon>Bacteria</taxon>
        <taxon>Pseudomonadati</taxon>
        <taxon>Pseudomonadota</taxon>
        <taxon>Gammaproteobacteria</taxon>
        <taxon>Chromatiales</taxon>
        <taxon>Sedimenticolaceae</taxon>
        <taxon>Thiolapillus</taxon>
    </lineage>
</organism>
<keyword evidence="9" id="KW-1185">Reference proteome</keyword>
<dbReference type="InterPro" id="IPR015421">
    <property type="entry name" value="PyrdxlP-dep_Trfase_major"/>
</dbReference>
<dbReference type="PANTHER" id="PTHR45677:SF8">
    <property type="entry name" value="CYSTEINE SULFINIC ACID DECARBOXYLASE"/>
    <property type="match status" value="1"/>
</dbReference>
<gene>
    <name evidence="8" type="ORF">TBH_C1860</name>
</gene>
<evidence type="ECO:0000313" key="9">
    <source>
        <dbReference type="Proteomes" id="UP000031631"/>
    </source>
</evidence>
<protein>
    <recommendedName>
        <fullName evidence="10">Pyridoxal-dependent decarboxylase</fullName>
    </recommendedName>
</protein>
<evidence type="ECO:0000256" key="4">
    <source>
        <dbReference type="ARBA" id="ARBA00022898"/>
    </source>
</evidence>
<keyword evidence="4 6" id="KW-0663">Pyridoxal phosphate</keyword>
<dbReference type="SUPFAM" id="SSF53383">
    <property type="entry name" value="PLP-dependent transferases"/>
    <property type="match status" value="1"/>
</dbReference>
<dbReference type="GO" id="GO:0030170">
    <property type="term" value="F:pyridoxal phosphate binding"/>
    <property type="evidence" value="ECO:0007669"/>
    <property type="project" value="InterPro"/>
</dbReference>
<dbReference type="RefSeq" id="WP_041067932.1">
    <property type="nucleotide sequence ID" value="NZ_AP012273.1"/>
</dbReference>
<evidence type="ECO:0000256" key="2">
    <source>
        <dbReference type="ARBA" id="ARBA00009533"/>
    </source>
</evidence>
<dbReference type="AlphaFoldDB" id="A0A7U6GJH3"/>
<dbReference type="KEGG" id="tbn:TBH_C1860"/>
<evidence type="ECO:0000256" key="6">
    <source>
        <dbReference type="PIRSR" id="PIRSR602129-50"/>
    </source>
</evidence>
<dbReference type="PANTHER" id="PTHR45677">
    <property type="entry name" value="GLUTAMATE DECARBOXYLASE-RELATED"/>
    <property type="match status" value="1"/>
</dbReference>
<dbReference type="InterPro" id="IPR002129">
    <property type="entry name" value="PyrdxlP-dep_de-COase"/>
</dbReference>
<evidence type="ECO:0000256" key="3">
    <source>
        <dbReference type="ARBA" id="ARBA00022793"/>
    </source>
</evidence>
<dbReference type="GO" id="GO:0016831">
    <property type="term" value="F:carboxy-lyase activity"/>
    <property type="evidence" value="ECO:0007669"/>
    <property type="project" value="UniProtKB-KW"/>
</dbReference>
<dbReference type="Gene3D" id="3.40.640.10">
    <property type="entry name" value="Type I PLP-dependent aspartate aminotransferase-like (Major domain)"/>
    <property type="match status" value="1"/>
</dbReference>
<comment type="similarity">
    <text evidence="2 7">Belongs to the group II decarboxylase family.</text>
</comment>
<name>A0A7U6GJH3_9GAMM</name>
<keyword evidence="5 7" id="KW-0456">Lyase</keyword>
<feature type="modified residue" description="N6-(pyridoxal phosphate)lysine" evidence="6">
    <location>
        <position position="288"/>
    </location>
</feature>
<accession>A0A7U6GJH3</accession>
<dbReference type="Proteomes" id="UP000031631">
    <property type="component" value="Chromosome"/>
</dbReference>
<evidence type="ECO:0000313" key="8">
    <source>
        <dbReference type="EMBL" id="BAO44775.1"/>
    </source>
</evidence>
<proteinExistence type="inferred from homology"/>
<dbReference type="GO" id="GO:0019752">
    <property type="term" value="P:carboxylic acid metabolic process"/>
    <property type="evidence" value="ECO:0007669"/>
    <property type="project" value="InterPro"/>
</dbReference>
<reference evidence="8 9" key="1">
    <citation type="journal article" date="2014" name="PLoS ONE">
        <title>Physiological and genomic features of a novel sulfur-oxidizing gammaproteobacterium belonging to a previously uncultivated symbiotic lineage isolated from a hydrothermal vent.</title>
        <authorList>
            <person name="Nunoura T."/>
            <person name="Takaki Y."/>
            <person name="Kazama H."/>
            <person name="Kakuta J."/>
            <person name="Shimamura S."/>
            <person name="Makita H."/>
            <person name="Hirai M."/>
            <person name="Miyazaki M."/>
            <person name="Takai K."/>
        </authorList>
    </citation>
    <scope>NUCLEOTIDE SEQUENCE [LARGE SCALE GENOMIC DNA]</scope>
    <source>
        <strain evidence="8 9">Hiromi1</strain>
    </source>
</reference>
<dbReference type="GO" id="GO:0005737">
    <property type="term" value="C:cytoplasm"/>
    <property type="evidence" value="ECO:0007669"/>
    <property type="project" value="TreeGrafter"/>
</dbReference>
<evidence type="ECO:0000256" key="7">
    <source>
        <dbReference type="RuleBase" id="RU000382"/>
    </source>
</evidence>
<evidence type="ECO:0000256" key="5">
    <source>
        <dbReference type="ARBA" id="ARBA00023239"/>
    </source>
</evidence>
<dbReference type="InterPro" id="IPR015424">
    <property type="entry name" value="PyrdxlP-dep_Trfase"/>
</dbReference>
<evidence type="ECO:0008006" key="10">
    <source>
        <dbReference type="Google" id="ProtNLM"/>
    </source>
</evidence>
<dbReference type="EMBL" id="AP012273">
    <property type="protein sequence ID" value="BAO44775.1"/>
    <property type="molecule type" value="Genomic_DNA"/>
</dbReference>
<keyword evidence="3" id="KW-0210">Decarboxylase</keyword>
<evidence type="ECO:0000256" key="1">
    <source>
        <dbReference type="ARBA" id="ARBA00001933"/>
    </source>
</evidence>
<dbReference type="Pfam" id="PF00282">
    <property type="entry name" value="Pyridoxal_deC"/>
    <property type="match status" value="1"/>
</dbReference>
<dbReference type="OrthoDB" id="9803665at2"/>
<sequence>MNDQAIFQRLLALVEQYYARRKEGKFLEYMEPQALAEVLDLERQAPGDWQQLFDWMEKYLTHSVKTGNSGFLNRMWSGANLPSIMGEIITAVTNTSACTYEAAPVSTLMEHYMLNSMLELVGFEQGEGQMTTGSSNGNMIAMLAARNQVAENIKEKGLVNHPPLVAFVSADAHYSLDKAANILGLGTDNLIKVPVDERGRMRPDSLEQLLQEQQELERQPFFVCATLGTTVRGAYDPLPALLELRNKYGFWLHGDGAWGGAALLDDELRQRYLPGVEQLDSFTWDFHKMPGSNLMCNLLLFNHHKGTLRCACSAGEHSYLFREEHEDAELDTGTASLQCGRRVDSLKWFLDWKYFGKEGLGKRVRHYLELCEYAESRIQSLPRLEMTAFRESFNVCFRFLPPPNHNANDFNLKLRHRLFEEGVTLVGVAFIGEILTLRLLITHPDFSQKDVDSFLQSVIDMGERLLNE</sequence>
<comment type="cofactor">
    <cofactor evidence="1 6 7">
        <name>pyridoxal 5'-phosphate</name>
        <dbReference type="ChEBI" id="CHEBI:597326"/>
    </cofactor>
</comment>
<dbReference type="Gene3D" id="3.90.1150.170">
    <property type="match status" value="1"/>
</dbReference>